<gene>
    <name evidence="1" type="ORF">A2827_01635</name>
</gene>
<sequence length="87" mass="9637">MSPCDNRNVFLEFKDGFLCQGQLDAAGAPQPCAQYMPVSFLDGNILVVGDGGEAAHWEVNNDILILTFLDNDKKTPKEQISLTRHEK</sequence>
<evidence type="ECO:0000313" key="1">
    <source>
        <dbReference type="EMBL" id="OGZ58183.1"/>
    </source>
</evidence>
<proteinExistence type="predicted"/>
<dbReference type="AlphaFoldDB" id="A0A1G2H6T2"/>
<reference evidence="1 2" key="1">
    <citation type="journal article" date="2016" name="Nat. Commun.">
        <title>Thousands of microbial genomes shed light on interconnected biogeochemical processes in an aquifer system.</title>
        <authorList>
            <person name="Anantharaman K."/>
            <person name="Brown C.T."/>
            <person name="Hug L.A."/>
            <person name="Sharon I."/>
            <person name="Castelle C.J."/>
            <person name="Probst A.J."/>
            <person name="Thomas B.C."/>
            <person name="Singh A."/>
            <person name="Wilkins M.J."/>
            <person name="Karaoz U."/>
            <person name="Brodie E.L."/>
            <person name="Williams K.H."/>
            <person name="Hubbard S.S."/>
            <person name="Banfield J.F."/>
        </authorList>
    </citation>
    <scope>NUCLEOTIDE SEQUENCE [LARGE SCALE GENOMIC DNA]</scope>
</reference>
<comment type="caution">
    <text evidence="1">The sequence shown here is derived from an EMBL/GenBank/DDBJ whole genome shotgun (WGS) entry which is preliminary data.</text>
</comment>
<dbReference type="Proteomes" id="UP000177932">
    <property type="component" value="Unassembled WGS sequence"/>
</dbReference>
<organism evidence="1 2">
    <name type="scientific">Candidatus Spechtbacteria bacterium RIFCSPHIGHO2_01_FULL_43_30</name>
    <dbReference type="NCBI Taxonomy" id="1802158"/>
    <lineage>
        <taxon>Bacteria</taxon>
        <taxon>Candidatus Spechtiibacteriota</taxon>
    </lineage>
</organism>
<protein>
    <submittedName>
        <fullName evidence="1">Uncharacterized protein</fullName>
    </submittedName>
</protein>
<dbReference type="EMBL" id="MHOD01000013">
    <property type="protein sequence ID" value="OGZ58183.1"/>
    <property type="molecule type" value="Genomic_DNA"/>
</dbReference>
<dbReference type="STRING" id="1802158.A2827_01635"/>
<name>A0A1G2H6T2_9BACT</name>
<evidence type="ECO:0000313" key="2">
    <source>
        <dbReference type="Proteomes" id="UP000177932"/>
    </source>
</evidence>
<accession>A0A1G2H6T2</accession>